<keyword evidence="9" id="KW-0067">ATP-binding</keyword>
<dbReference type="SUPFAM" id="SSF75217">
    <property type="entry name" value="alpha/beta knot"/>
    <property type="match status" value="2"/>
</dbReference>
<dbReference type="EC" id="3.6.4.13" evidence="3"/>
<dbReference type="InterPro" id="IPR011545">
    <property type="entry name" value="DEAD/DEAH_box_helicase_dom"/>
</dbReference>
<comment type="similarity">
    <text evidence="2">Belongs to the class IV-like SAM-binding methyltransferase superfamily.</text>
</comment>
<feature type="compositionally biased region" description="Basic and acidic residues" evidence="13">
    <location>
        <begin position="766"/>
        <end position="777"/>
    </location>
</feature>
<evidence type="ECO:0000256" key="5">
    <source>
        <dbReference type="ARBA" id="ARBA00022540"/>
    </source>
</evidence>
<dbReference type="Pfam" id="PF00271">
    <property type="entry name" value="Helicase_C"/>
    <property type="match status" value="1"/>
</dbReference>
<evidence type="ECO:0000256" key="4">
    <source>
        <dbReference type="ARBA" id="ARBA00022490"/>
    </source>
</evidence>
<dbReference type="SMART" id="SM00490">
    <property type="entry name" value="HELICc"/>
    <property type="match status" value="1"/>
</dbReference>
<keyword evidence="5" id="KW-0396">Initiation factor</keyword>
<dbReference type="PANTHER" id="PTHR18934:SF145">
    <property type="entry name" value="ATP-DEPENDENT RNA HELICASE DHX57-RELATED"/>
    <property type="match status" value="1"/>
</dbReference>
<evidence type="ECO:0000256" key="12">
    <source>
        <dbReference type="ARBA" id="ARBA00047984"/>
    </source>
</evidence>
<evidence type="ECO:0000256" key="11">
    <source>
        <dbReference type="ARBA" id="ARBA00023054"/>
    </source>
</evidence>
<evidence type="ECO:0000256" key="8">
    <source>
        <dbReference type="ARBA" id="ARBA00022806"/>
    </source>
</evidence>
<evidence type="ECO:0000256" key="6">
    <source>
        <dbReference type="ARBA" id="ARBA00022741"/>
    </source>
</evidence>
<evidence type="ECO:0000256" key="9">
    <source>
        <dbReference type="ARBA" id="ARBA00022840"/>
    </source>
</evidence>
<dbReference type="FunFam" id="1.20.120.1080:FF:000002">
    <property type="entry name" value="Putative ATP-dependent RNA helicase DHX36"/>
    <property type="match status" value="1"/>
</dbReference>
<feature type="domain" description="Helicase C-terminal" evidence="16">
    <location>
        <begin position="1317"/>
        <end position="1496"/>
    </location>
</feature>
<dbReference type="Gene3D" id="3.40.1280.10">
    <property type="match status" value="1"/>
</dbReference>
<dbReference type="Proteomes" id="UP000717515">
    <property type="component" value="Unassembled WGS sequence"/>
</dbReference>
<dbReference type="PANTHER" id="PTHR18934">
    <property type="entry name" value="ATP-DEPENDENT RNA HELICASE"/>
    <property type="match status" value="1"/>
</dbReference>
<gene>
    <name evidence="17" type="ORF">KVV02_000743</name>
</gene>
<comment type="caution">
    <text evidence="17">The sequence shown here is derived from an EMBL/GenBank/DDBJ whole genome shotgun (WGS) entry which is preliminary data.</text>
</comment>
<name>A0A9P8CZX3_MORAP</name>
<dbReference type="CDD" id="cd18791">
    <property type="entry name" value="SF2_C_RHA"/>
    <property type="match status" value="1"/>
</dbReference>
<dbReference type="FunFam" id="3.40.50.300:FF:000325">
    <property type="entry name" value="ATP-dependent RNA helicase DHX29"/>
    <property type="match status" value="1"/>
</dbReference>
<evidence type="ECO:0000259" key="16">
    <source>
        <dbReference type="PROSITE" id="PS51194"/>
    </source>
</evidence>
<dbReference type="InterPro" id="IPR029028">
    <property type="entry name" value="Alpha/beta_knot_MTases"/>
</dbReference>
<keyword evidence="10" id="KW-0648">Protein biosynthesis</keyword>
<dbReference type="Pfam" id="PF07717">
    <property type="entry name" value="OB_NTP_bind"/>
    <property type="match status" value="1"/>
</dbReference>
<feature type="region of interest" description="Disordered" evidence="13">
    <location>
        <begin position="622"/>
        <end position="661"/>
    </location>
</feature>
<dbReference type="PROSITE" id="PS51194">
    <property type="entry name" value="HELICASE_CTER"/>
    <property type="match status" value="1"/>
</dbReference>
<feature type="compositionally biased region" description="Basic and acidic residues" evidence="13">
    <location>
        <begin position="12"/>
        <end position="44"/>
    </location>
</feature>
<evidence type="ECO:0000256" key="7">
    <source>
        <dbReference type="ARBA" id="ARBA00022801"/>
    </source>
</evidence>
<dbReference type="SMART" id="SM00487">
    <property type="entry name" value="DEXDc"/>
    <property type="match status" value="1"/>
</dbReference>
<keyword evidence="4" id="KW-0963">Cytoplasm</keyword>
<evidence type="ECO:0000256" key="10">
    <source>
        <dbReference type="ARBA" id="ARBA00022917"/>
    </source>
</evidence>
<dbReference type="Pfam" id="PF00270">
    <property type="entry name" value="DEAD"/>
    <property type="match status" value="1"/>
</dbReference>
<dbReference type="InterPro" id="IPR001650">
    <property type="entry name" value="Helicase_C-like"/>
</dbReference>
<evidence type="ECO:0000256" key="2">
    <source>
        <dbReference type="ARBA" id="ARBA00009841"/>
    </source>
</evidence>
<evidence type="ECO:0000259" key="15">
    <source>
        <dbReference type="PROSITE" id="PS51192"/>
    </source>
</evidence>
<dbReference type="InterPro" id="IPR003750">
    <property type="entry name" value="Put_MeTrfase-C9orf114-like"/>
</dbReference>
<dbReference type="PROSITE" id="PS50030">
    <property type="entry name" value="UBA"/>
    <property type="match status" value="1"/>
</dbReference>
<evidence type="ECO:0000313" key="17">
    <source>
        <dbReference type="EMBL" id="KAG9326032.1"/>
    </source>
</evidence>
<dbReference type="InterPro" id="IPR007502">
    <property type="entry name" value="Helicase-assoc_dom"/>
</dbReference>
<evidence type="ECO:0000256" key="3">
    <source>
        <dbReference type="ARBA" id="ARBA00012552"/>
    </source>
</evidence>
<accession>A0A9P8CZX3</accession>
<feature type="compositionally biased region" description="Basic residues" evidence="13">
    <location>
        <begin position="1"/>
        <end position="11"/>
    </location>
</feature>
<dbReference type="Gene3D" id="2.40.50.140">
    <property type="entry name" value="Nucleic acid-binding proteins"/>
    <property type="match status" value="1"/>
</dbReference>
<dbReference type="InterPro" id="IPR027417">
    <property type="entry name" value="P-loop_NTPase"/>
</dbReference>
<comment type="catalytic activity">
    <reaction evidence="12">
        <text>ATP + H2O = ADP + phosphate + H(+)</text>
        <dbReference type="Rhea" id="RHEA:13065"/>
        <dbReference type="ChEBI" id="CHEBI:15377"/>
        <dbReference type="ChEBI" id="CHEBI:15378"/>
        <dbReference type="ChEBI" id="CHEBI:30616"/>
        <dbReference type="ChEBI" id="CHEBI:43474"/>
        <dbReference type="ChEBI" id="CHEBI:456216"/>
        <dbReference type="EC" id="3.6.4.13"/>
    </reaction>
</comment>
<protein>
    <recommendedName>
        <fullName evidence="3">RNA helicase</fullName>
        <ecNumber evidence="3">3.6.4.13</ecNumber>
    </recommendedName>
</protein>
<keyword evidence="11" id="KW-0175">Coiled coil</keyword>
<keyword evidence="8" id="KW-0347">Helicase</keyword>
<evidence type="ECO:0000259" key="14">
    <source>
        <dbReference type="PROSITE" id="PS50030"/>
    </source>
</evidence>
<reference evidence="17" key="1">
    <citation type="submission" date="2021-07" db="EMBL/GenBank/DDBJ databases">
        <title>Draft genome of Mortierella alpina, strain LL118, isolated from an aspen leaf litter sample.</title>
        <authorList>
            <person name="Yang S."/>
            <person name="Vinatzer B.A."/>
        </authorList>
    </citation>
    <scope>NUCLEOTIDE SEQUENCE</scope>
    <source>
        <strain evidence="17">LL118</strain>
    </source>
</reference>
<dbReference type="CDD" id="cd18086">
    <property type="entry name" value="HsC9orf114-like"/>
    <property type="match status" value="1"/>
</dbReference>
<feature type="compositionally biased region" description="Polar residues" evidence="13">
    <location>
        <begin position="632"/>
        <end position="647"/>
    </location>
</feature>
<dbReference type="Gene3D" id="1.20.120.1080">
    <property type="match status" value="1"/>
</dbReference>
<keyword evidence="7" id="KW-0378">Hydrolase</keyword>
<dbReference type="SMART" id="SM00847">
    <property type="entry name" value="HA2"/>
    <property type="match status" value="1"/>
</dbReference>
<feature type="region of interest" description="Disordered" evidence="13">
    <location>
        <begin position="1"/>
        <end position="49"/>
    </location>
</feature>
<dbReference type="Pfam" id="PF26026">
    <property type="entry name" value="RNA_hel_CTD"/>
    <property type="match status" value="1"/>
</dbReference>
<dbReference type="InterPro" id="IPR029026">
    <property type="entry name" value="tRNA_m1G_MTases_N"/>
</dbReference>
<evidence type="ECO:0000256" key="13">
    <source>
        <dbReference type="SAM" id="MobiDB-lite"/>
    </source>
</evidence>
<organism evidence="17 18">
    <name type="scientific">Mortierella alpina</name>
    <name type="common">Oleaginous fungus</name>
    <name type="synonym">Mortierella renispora</name>
    <dbReference type="NCBI Taxonomy" id="64518"/>
    <lineage>
        <taxon>Eukaryota</taxon>
        <taxon>Fungi</taxon>
        <taxon>Fungi incertae sedis</taxon>
        <taxon>Mucoromycota</taxon>
        <taxon>Mortierellomycotina</taxon>
        <taxon>Mortierellomycetes</taxon>
        <taxon>Mortierellales</taxon>
        <taxon>Mortierellaceae</taxon>
        <taxon>Mortierella</taxon>
    </lineage>
</organism>
<dbReference type="Pfam" id="PF02598">
    <property type="entry name" value="Methyltrn_RNA_3"/>
    <property type="match status" value="1"/>
</dbReference>
<dbReference type="Pfam" id="PF21010">
    <property type="entry name" value="HA2_C"/>
    <property type="match status" value="1"/>
</dbReference>
<dbReference type="FunFam" id="3.40.50.300:FF:000500">
    <property type="entry name" value="ATP-dependent RNA helicase DHX29"/>
    <property type="match status" value="1"/>
</dbReference>
<dbReference type="InterPro" id="IPR011709">
    <property type="entry name" value="DEAD-box_helicase_OB_fold"/>
</dbReference>
<dbReference type="GO" id="GO:0003723">
    <property type="term" value="F:RNA binding"/>
    <property type="evidence" value="ECO:0007669"/>
    <property type="project" value="TreeGrafter"/>
</dbReference>
<dbReference type="Pfam" id="PF24899">
    <property type="entry name" value="UBA_DHX29"/>
    <property type="match status" value="1"/>
</dbReference>
<dbReference type="EMBL" id="JAIFTL010000027">
    <property type="protein sequence ID" value="KAG9326032.1"/>
    <property type="molecule type" value="Genomic_DNA"/>
</dbReference>
<dbReference type="InterPro" id="IPR056890">
    <property type="entry name" value="UBA_DHX29-like"/>
</dbReference>
<dbReference type="InterPro" id="IPR015940">
    <property type="entry name" value="UBA"/>
</dbReference>
<proteinExistence type="inferred from homology"/>
<feature type="region of interest" description="Disordered" evidence="13">
    <location>
        <begin position="755"/>
        <end position="825"/>
    </location>
</feature>
<feature type="domain" description="Helicase ATP-binding" evidence="15">
    <location>
        <begin position="1021"/>
        <end position="1194"/>
    </location>
</feature>
<feature type="region of interest" description="Disordered" evidence="13">
    <location>
        <begin position="440"/>
        <end position="482"/>
    </location>
</feature>
<dbReference type="InterPro" id="IPR059023">
    <property type="entry name" value="RNA_hel_CTD"/>
</dbReference>
<dbReference type="Gene3D" id="3.40.50.300">
    <property type="entry name" value="P-loop containing nucleotide triphosphate hydrolases"/>
    <property type="match status" value="2"/>
</dbReference>
<evidence type="ECO:0000313" key="18">
    <source>
        <dbReference type="Proteomes" id="UP000717515"/>
    </source>
</evidence>
<sequence length="1882" mass="211207">MEEHHSNKRKKTYDNKQRSGPEYEANHEDGERSGRGDRREDHRKAPSLQQLQHAAHLAYQFPVPEKGRKWTVSIAVPGSILDGSLTVELKTYLVGQIARACVLFNVDEIVIYNESAKGLQKENLGKDDYLPKSDPNLFMGRVLQYLETPLYLRKLLFPMHRDLKFAGLLNPLDPPHHVHLDERSLFREGVVVRPRDSKYSIVNCGMRKEVLIDRPVPTGSRVTVRIHGADKDKKKMDKNAKTAAAIAAMEASLTEDKAALQKYFMGTVVSPKTPREETGYYWGYQVRLADAISKVFTESPFPNGYDLTIGTSDKGTPLSPTVTGSVPNFSHALIVFGGANGIETAVEADEDLKCGADETKDMFDMWLNTCPGQGSRVVRTEEALLITMAALQGFPKPRRGSEIHRSPVQYLFAHSFPMPPKKKNKYANAPARGFATTSIPKAKPIVVEPEPEPEPIVETPAPPPSDSDQAKSAAADEEEPEDEFVSLAERLEGLSLKKVDAFLGQTQKINVDTLPVLKMENNLENSVLALLKEVEAKDAGAFKPNVFLNNDQMVAKLNVTYLALLRLGFEKQDVEEALRHTYTGESEDALDWLCLHMDSEKLPRGFADKLYHDEEMKISVHASQPYAPSLPDSATMSRPATRQEQGGSTLGPLPVQEKTPAPVPATIEKAWILQAALAENSDEEAEDPNERYVNYRMTLTELNQALAETEVPADRKAITRKIDTLNSKVNDLDIDFTFNKKLAESMLKQRIIEDKKKSKKAKRKKEKEQEALKKETQVEGEDDGTDILGTIWDLEGGSAPVSDAASGNQEHSVRRRQMANPSWSGGSPKVVLAEFCRKKDRHSKVAYKKAPRSTPTVAMAIVTVTWGSGSITQAEMTEEGCENMAEAENYVATKLLYELTPLPLYRSLPPTYRDLWLEWIDEKESAGRMAKKVVDGDRLSFIKTLAAKIPSRGNGEIADATEHAEELGRDSDLLKDKEIIITPAGKALQQSWHQRLKRPAHIKLFEKRKDLPIYQFRDQLLRLLRNSQVLIVSGETGCGKSTQVPQYLAEFMLEEGLGDQCDIVCTQPRRISAISIANRVSEELGDSRNSAGKPNTLVGYQIRLESRVAPSNILKFCTTGILLRRLESDKTLKGVTHLVIDEVHERTLESDFLLIILKKLLPHRPDLKIILMSATVDSARFSEYFNGCPVLEVPGRTFPVHAQFLEDAIDVTGYTLEEDSEYAIRFRKDIQSKGSVDVAGKGASRQTVYLQWENDMGDYSPGQEAETKMVIGDEDFLQGPALVNRTQQMLNRIDENKINYDLIQALLEYICFPQDRRLQQRTMAAQEASTPIPDEGAILIFLPGMPEIRKLFDALKVNRRFGDASQFSLWPLHSSISSEGQSQVFDVPPAGIRKIVMATNIAETGITIPDVTIVIDTGKSKQIKFDEKKRVTTLQERFVAKANARQRRGRAGRVQEGVCFHLFSRATFEEYMPEYQMPEIMRMPLEELCLMIKMCELGEITEILRSALDAPPVKAIENAIQALQDVRALTKSEELTPLGIHLCNLPVDVHIGKMILFGSIFKCLDPILTIAAMLSFKSPFVTPFGAEDEADAAKARFKLADSDMLTWYNAYLGWRKAYQEDKPSRIYDYCRKNFLSHPNLIMMEDMKKQFLGFLVSTGFVRVSAETKRELSRGERFGGGRGIAFCPVIPEYNLYQRSIPVLNAAITAGMYPKVMMRNDGLKAYVTGPRQDTVYIHPSSVNFAKGGATAAAAMSGPDQSPWFVFNSLVKSTRMYVWESGRIGQFPLVLFGGELNVKHHAKLITVDKWIQFKCHAKTAVVFKMMRDELDKILQKRIDEPERGTTEREERWLEMIVAILEGEDDSMRLEDKAGHQRHKDQNVFMA</sequence>
<dbReference type="GO" id="GO:0003724">
    <property type="term" value="F:RNA helicase activity"/>
    <property type="evidence" value="ECO:0007669"/>
    <property type="project" value="UniProtKB-EC"/>
</dbReference>
<evidence type="ECO:0000256" key="1">
    <source>
        <dbReference type="ARBA" id="ARBA00008792"/>
    </source>
</evidence>
<dbReference type="InterPro" id="IPR012340">
    <property type="entry name" value="NA-bd_OB-fold"/>
</dbReference>
<dbReference type="GO" id="GO:0016787">
    <property type="term" value="F:hydrolase activity"/>
    <property type="evidence" value="ECO:0007669"/>
    <property type="project" value="UniProtKB-KW"/>
</dbReference>
<dbReference type="PROSITE" id="PS51192">
    <property type="entry name" value="HELICASE_ATP_BIND_1"/>
    <property type="match status" value="1"/>
</dbReference>
<comment type="similarity">
    <text evidence="1">Belongs to the DEAD box helicase family. DEAH subfamily.</text>
</comment>
<dbReference type="GO" id="GO:0005524">
    <property type="term" value="F:ATP binding"/>
    <property type="evidence" value="ECO:0007669"/>
    <property type="project" value="UniProtKB-KW"/>
</dbReference>
<dbReference type="InterPro" id="IPR014001">
    <property type="entry name" value="Helicase_ATP-bd"/>
</dbReference>
<dbReference type="SUPFAM" id="SSF52540">
    <property type="entry name" value="P-loop containing nucleoside triphosphate hydrolases"/>
    <property type="match status" value="1"/>
</dbReference>
<dbReference type="GO" id="GO:0003743">
    <property type="term" value="F:translation initiation factor activity"/>
    <property type="evidence" value="ECO:0007669"/>
    <property type="project" value="UniProtKB-KW"/>
</dbReference>
<dbReference type="CDD" id="cd17917">
    <property type="entry name" value="DEXHc_RHA-like"/>
    <property type="match status" value="1"/>
</dbReference>
<keyword evidence="6" id="KW-0547">Nucleotide-binding</keyword>
<feature type="domain" description="UBA" evidence="14">
    <location>
        <begin position="549"/>
        <end position="596"/>
    </location>
</feature>